<name>A0A1L7RMB1_9ACTO</name>
<dbReference type="EMBL" id="LK995479">
    <property type="protein sequence ID" value="CED90608.1"/>
    <property type="molecule type" value="Genomic_DNA"/>
</dbReference>
<protein>
    <recommendedName>
        <fullName evidence="2">Phage protein</fullName>
    </recommendedName>
</protein>
<evidence type="ECO:0000313" key="1">
    <source>
        <dbReference type="EMBL" id="CED90608.1"/>
    </source>
</evidence>
<gene>
    <name evidence="1" type="ORF">AAM4_0776</name>
</gene>
<evidence type="ECO:0008006" key="2">
    <source>
        <dbReference type="Google" id="ProtNLM"/>
    </source>
</evidence>
<dbReference type="AlphaFoldDB" id="A0A1L7RMB1"/>
<dbReference type="RefSeq" id="WP_210579254.1">
    <property type="nucleotide sequence ID" value="NZ_LK995479.1"/>
</dbReference>
<organism evidence="1">
    <name type="scientific">Actinomyces succiniciruminis</name>
    <dbReference type="NCBI Taxonomy" id="1522002"/>
    <lineage>
        <taxon>Bacteria</taxon>
        <taxon>Bacillati</taxon>
        <taxon>Actinomycetota</taxon>
        <taxon>Actinomycetes</taxon>
        <taxon>Actinomycetales</taxon>
        <taxon>Actinomycetaceae</taxon>
        <taxon>Actinomyces</taxon>
    </lineage>
</organism>
<sequence length="96" mass="10536">MTSAKPGRYVKRPVVVEAIQYDGSLTNALDILDWIGDATSAERSRDGDLVIHTLEGDMTADWGDYVIRGVQGEFYPCKPSVFEATYEPAPDPAQEA</sequence>
<accession>A0A1L7RMB1</accession>
<reference evidence="1" key="1">
    <citation type="submission" date="2014-07" db="EMBL/GenBank/DDBJ databases">
        <authorList>
            <person name="Zhang J.E."/>
            <person name="Yang H."/>
            <person name="Guo J."/>
            <person name="Deng Z."/>
            <person name="Luo H."/>
            <person name="Luo M."/>
            <person name="Zhao B."/>
        </authorList>
    </citation>
    <scope>NUCLEOTIDE SEQUENCE</scope>
    <source>
        <strain evidence="1">AM4</strain>
    </source>
</reference>
<proteinExistence type="predicted"/>